<protein>
    <submittedName>
        <fullName evidence="1">Uncharacterized protein</fullName>
    </submittedName>
</protein>
<dbReference type="Proteomes" id="UP000199322">
    <property type="component" value="Unassembled WGS sequence"/>
</dbReference>
<evidence type="ECO:0000313" key="2">
    <source>
        <dbReference type="Proteomes" id="UP000199322"/>
    </source>
</evidence>
<reference evidence="1 2" key="1">
    <citation type="submission" date="2016-10" db="EMBL/GenBank/DDBJ databases">
        <authorList>
            <person name="de Groot N.N."/>
        </authorList>
    </citation>
    <scope>NUCLEOTIDE SEQUENCE [LARGE SCALE GENOMIC DNA]</scope>
    <source>
        <strain evidence="1 2">WG14</strain>
    </source>
</reference>
<accession>A0A1G6NIX6</accession>
<keyword evidence="2" id="KW-1185">Reference proteome</keyword>
<dbReference type="EMBL" id="FMYV01000006">
    <property type="protein sequence ID" value="SDC67729.1"/>
    <property type="molecule type" value="Genomic_DNA"/>
</dbReference>
<proteinExistence type="predicted"/>
<dbReference type="RefSeq" id="WP_091404463.1">
    <property type="nucleotide sequence ID" value="NZ_FMYV01000006.1"/>
</dbReference>
<sequence length="901" mass="96938">MKKIVFFALTVIFLIAFLSSCNLQTVRITGTPKLEAPLGATSIVLNDFLGDFEDQLEESLNGLTKVKDKPLTFRFATDLVNISMSDFFSVDQIDFNDLQENISIGFDIPNLPSLASQSITLPTINPSSSNVDYTVNDLDVPSGVDITETLSLSVDVPNTGGSEQTIDSASLAQTISASGFDSITLSQGTFDVNVGMSVPLNTVEIKLKVLNTSDEIIAESAYVDISDGNTHSLSIDLTNKTLSSTFNLQPVFRVNTTTGSPSTSEDITIDILGITGGKISAASGVEFEETFNNSNTINLSLDADAFATATLNGSIEFTLTQPSGWQNISVVSNVELAQNGNVLKSQTLNTYPTSIDLSDIDIDTNNIDVTVNSTVTGASNSEFTTGTVSFGVTPNISVSSVKDAKVNLNTSASKPADLNRVDFASGKMIISATGVDFKEINGSVDFGTNVYTLTINADNNIELDLSGKTLDGDIEVVINTVSLDMPSNSSFDVDVNLDNASFGYIEYSKTGLEQNFSQNVEIPETIGNLVKQVDLNAGEIFIEWNNNLPMTIKSFINSEMLEINKSLDFTEGTSNETIDLSGKTLDFETYNTIDITAEASPVGYDGSILTLTPTNPIAPGDSLTFDATFTVRDLGIGKITIGATTISNELSETPIDLSSSDLDFLKNIEITTIPATINFDMQGIDDITASLTVLATYTYDDNGTAKTETKSIFGNISENFVATDFATVINRKPSDMVFGYKIETEEVILDGTDQKIGMSFELDFPMKFNVTQDATFIENITTEGDLLGRDADNREMINDLLDQIKTLDLNLDLSNTTGLDVGINLYNGSELIDTLTLSNSSISLNDLITEIKNNEPFSLTIEPFIPAGDYELANGEIAISFWASLDTELDIPINLNSGGDE</sequence>
<name>A0A1G6NIX6_9BACT</name>
<evidence type="ECO:0000313" key="1">
    <source>
        <dbReference type="EMBL" id="SDC67729.1"/>
    </source>
</evidence>
<organism evidence="1 2">
    <name type="scientific">Geotoga petraea</name>
    <dbReference type="NCBI Taxonomy" id="28234"/>
    <lineage>
        <taxon>Bacteria</taxon>
        <taxon>Thermotogati</taxon>
        <taxon>Thermotogota</taxon>
        <taxon>Thermotogae</taxon>
        <taxon>Petrotogales</taxon>
        <taxon>Petrotogaceae</taxon>
        <taxon>Geotoga</taxon>
    </lineage>
</organism>
<gene>
    <name evidence="1" type="ORF">SAMN04488588_1552</name>
</gene>
<dbReference type="PROSITE" id="PS51257">
    <property type="entry name" value="PROKAR_LIPOPROTEIN"/>
    <property type="match status" value="1"/>
</dbReference>
<dbReference type="STRING" id="28234.SAMN04488588_1552"/>
<dbReference type="AlphaFoldDB" id="A0A1G6NIX6"/>